<dbReference type="AlphaFoldDB" id="A0A5B0PCR9"/>
<dbReference type="OrthoDB" id="15082at2759"/>
<dbReference type="GO" id="GO:0003743">
    <property type="term" value="F:translation initiation factor activity"/>
    <property type="evidence" value="ECO:0007669"/>
    <property type="project" value="UniProtKB-KW"/>
</dbReference>
<accession>A0A5B0PCR9</accession>
<dbReference type="EMBL" id="VSWC01000066">
    <property type="protein sequence ID" value="KAA1097639.1"/>
    <property type="molecule type" value="Genomic_DNA"/>
</dbReference>
<dbReference type="InterPro" id="IPR019382">
    <property type="entry name" value="eIF3l"/>
</dbReference>
<keyword evidence="3" id="KW-0648">Protein biosynthesis</keyword>
<dbReference type="PANTHER" id="PTHR13242:SF0">
    <property type="entry name" value="EUKARYOTIC TRANSLATION INITIATION FACTOR 3 SUBUNIT L"/>
    <property type="match status" value="1"/>
</dbReference>
<evidence type="ECO:0000313" key="4">
    <source>
        <dbReference type="EMBL" id="KAA1097639.1"/>
    </source>
</evidence>
<evidence type="ECO:0000256" key="3">
    <source>
        <dbReference type="ARBA" id="ARBA00022917"/>
    </source>
</evidence>
<keyword evidence="1" id="KW-0963">Cytoplasm</keyword>
<protein>
    <submittedName>
        <fullName evidence="4">Uncharacterized protein</fullName>
    </submittedName>
</protein>
<evidence type="ECO:0000256" key="1">
    <source>
        <dbReference type="ARBA" id="ARBA00022490"/>
    </source>
</evidence>
<sequence>MIVPLVKNEEVFLLIYRKSYYHNFYPLLQPDINDKSHSYKNYCSMFNCILNSKGPVPLD</sequence>
<keyword evidence="5" id="KW-1185">Reference proteome</keyword>
<comment type="caution">
    <text evidence="4">The sequence shown here is derived from an EMBL/GenBank/DDBJ whole genome shotgun (WGS) entry which is preliminary data.</text>
</comment>
<evidence type="ECO:0000256" key="2">
    <source>
        <dbReference type="ARBA" id="ARBA00022540"/>
    </source>
</evidence>
<reference evidence="4 5" key="1">
    <citation type="submission" date="2019-05" db="EMBL/GenBank/DDBJ databases">
        <title>Emergence of the Ug99 lineage of the wheat stem rust pathogen through somatic hybridization.</title>
        <authorList>
            <person name="Li F."/>
            <person name="Upadhyaya N.M."/>
            <person name="Sperschneider J."/>
            <person name="Matny O."/>
            <person name="Nguyen-Phuc H."/>
            <person name="Mago R."/>
            <person name="Raley C."/>
            <person name="Miller M.E."/>
            <person name="Silverstein K.A.T."/>
            <person name="Henningsen E."/>
            <person name="Hirsch C.D."/>
            <person name="Visser B."/>
            <person name="Pretorius Z.A."/>
            <person name="Steffenson B.J."/>
            <person name="Schwessinger B."/>
            <person name="Dodds P.N."/>
            <person name="Figueroa M."/>
        </authorList>
    </citation>
    <scope>NUCLEOTIDE SEQUENCE [LARGE SCALE GENOMIC DNA]</scope>
    <source>
        <strain evidence="4">21-0</strain>
    </source>
</reference>
<dbReference type="GO" id="GO:0005852">
    <property type="term" value="C:eukaryotic translation initiation factor 3 complex"/>
    <property type="evidence" value="ECO:0007669"/>
    <property type="project" value="InterPro"/>
</dbReference>
<gene>
    <name evidence="4" type="ORF">PGT21_015482</name>
</gene>
<evidence type="ECO:0000313" key="5">
    <source>
        <dbReference type="Proteomes" id="UP000324748"/>
    </source>
</evidence>
<proteinExistence type="predicted"/>
<dbReference type="PANTHER" id="PTHR13242">
    <property type="entry name" value="EUKARYOTIC TRANSLATION INITIATION FACTOR 3"/>
    <property type="match status" value="1"/>
</dbReference>
<keyword evidence="2" id="KW-0396">Initiation factor</keyword>
<organism evidence="4 5">
    <name type="scientific">Puccinia graminis f. sp. tritici</name>
    <dbReference type="NCBI Taxonomy" id="56615"/>
    <lineage>
        <taxon>Eukaryota</taxon>
        <taxon>Fungi</taxon>
        <taxon>Dikarya</taxon>
        <taxon>Basidiomycota</taxon>
        <taxon>Pucciniomycotina</taxon>
        <taxon>Pucciniomycetes</taxon>
        <taxon>Pucciniales</taxon>
        <taxon>Pucciniaceae</taxon>
        <taxon>Puccinia</taxon>
    </lineage>
</organism>
<dbReference type="Proteomes" id="UP000324748">
    <property type="component" value="Unassembled WGS sequence"/>
</dbReference>
<name>A0A5B0PCR9_PUCGR</name>